<dbReference type="InParanoid" id="F0YDN7"/>
<evidence type="ECO:0000313" key="4">
    <source>
        <dbReference type="EMBL" id="EGB06664.1"/>
    </source>
</evidence>
<name>F0YDN7_AURAN</name>
<dbReference type="PANTHER" id="PTHR45614:SF25">
    <property type="entry name" value="MYB PROTEIN"/>
    <property type="match status" value="1"/>
</dbReference>
<feature type="region of interest" description="Disordered" evidence="1">
    <location>
        <begin position="22"/>
        <end position="57"/>
    </location>
</feature>
<feature type="domain" description="HTH myb-type" evidence="3">
    <location>
        <begin position="1262"/>
        <end position="1319"/>
    </location>
</feature>
<feature type="domain" description="Myb-like" evidence="2">
    <location>
        <begin position="1257"/>
        <end position="1315"/>
    </location>
</feature>
<dbReference type="Pfam" id="PF13921">
    <property type="entry name" value="Myb_DNA-bind_6"/>
    <property type="match status" value="1"/>
</dbReference>
<dbReference type="InterPro" id="IPR001005">
    <property type="entry name" value="SANT/Myb"/>
</dbReference>
<evidence type="ECO:0000313" key="5">
    <source>
        <dbReference type="Proteomes" id="UP000002729"/>
    </source>
</evidence>
<dbReference type="GO" id="GO:0000978">
    <property type="term" value="F:RNA polymerase II cis-regulatory region sequence-specific DNA binding"/>
    <property type="evidence" value="ECO:0007669"/>
    <property type="project" value="TreeGrafter"/>
</dbReference>
<dbReference type="Gene3D" id="1.10.10.60">
    <property type="entry name" value="Homeodomain-like"/>
    <property type="match status" value="2"/>
</dbReference>
<proteinExistence type="predicted"/>
<organism evidence="5">
    <name type="scientific">Aureococcus anophagefferens</name>
    <name type="common">Harmful bloom alga</name>
    <dbReference type="NCBI Taxonomy" id="44056"/>
    <lineage>
        <taxon>Eukaryota</taxon>
        <taxon>Sar</taxon>
        <taxon>Stramenopiles</taxon>
        <taxon>Ochrophyta</taxon>
        <taxon>Pelagophyceae</taxon>
        <taxon>Pelagomonadales</taxon>
        <taxon>Pelagomonadaceae</taxon>
        <taxon>Aureococcus</taxon>
    </lineage>
</organism>
<dbReference type="InterPro" id="IPR009057">
    <property type="entry name" value="Homeodomain-like_sf"/>
</dbReference>
<feature type="region of interest" description="Disordered" evidence="1">
    <location>
        <begin position="1093"/>
        <end position="1129"/>
    </location>
</feature>
<evidence type="ECO:0000259" key="2">
    <source>
        <dbReference type="PROSITE" id="PS50090"/>
    </source>
</evidence>
<dbReference type="PROSITE" id="PS51294">
    <property type="entry name" value="HTH_MYB"/>
    <property type="match status" value="2"/>
</dbReference>
<dbReference type="EMBL" id="GL833133">
    <property type="protein sequence ID" value="EGB06664.1"/>
    <property type="molecule type" value="Genomic_DNA"/>
</dbReference>
<evidence type="ECO:0000259" key="3">
    <source>
        <dbReference type="PROSITE" id="PS51294"/>
    </source>
</evidence>
<dbReference type="InterPro" id="IPR050560">
    <property type="entry name" value="MYB_TF"/>
</dbReference>
<sequence length="1397" mass="152440">APEAQKTFAKACANSLEWHYKAAQRRGAPPSRPTILESDSKRPGWYEPPDATAAPPRVERRAEATDMQNQIDAVEFGLKQLRASADEPPDASVLERLTTAVTSLQKEMKTTLTGGQPAVATMSDEDFRQSFTLKPVYIWAPHAFWPHLVGMPRCPECKSSEHDIGFQTTAGYVRLLFIEDTCRIYEWLRNQLGAVRGEYLTMDHTFTIASKTVDKDGRRPYKALFGILNEMQQYVGVFVGDTSMKTVQPFLESFSAAYQQGQPRPVYIGTDLCCRADKVLLDERTFGRDVKQVHLGGWHALQRISETMPKQHPSFGDASRALSRAAMDFVLEHLVTHARVLQARRAAEHLEPLGDEELRAAALADAARRKAAFHYYPAPMVIFRRVMMWIVAYSKVVHAYYGAVIRERTWDAFYQLATHILGTRPSGHQCLSTPPAMIRDGALFKTMREASGTRAAKIKSLATDSNIEGKHRIINNDWLTGTRYGLEAATALVVRHCQVDNQRAAVVAGLEPDLGTPSMYLVESVVALYERLSVELPEDHAYTKVPVKPPSTRRLFFEYDPKQTDDDGARAPDGARGAEAAISAALKGSNAAEWRCVEAMVALPAVDHVRLFANGETDHGVDSLGPHADSIVATMKLYERLREQHPELPPLEFPASATSAQRLELFRACVADGTYGVEQWRCVYSDMGCHLYMFAAPVDKLGDPMLRARDGGVFAMTVLEVEPESLYALPAVMAGQQIVAALQLDDDTFVAVVFFHAVAALGANRGALVGSKLILRGKAKEEHAAAKAALARALACEEQSEFDVAAANAALSIDDGSRADFVDGAGLGDAALSVDDAGFGDGADGVDAIIDAAASGDVYALEMLEDDADLGAAASGDDYALEMLEDDADLGAAALGEDDADLGAAALGEDDAAQLVALLVQLEDVSKRDDAWKVLLDDDAMARLVDGVDGGAPASRFVDAAQPPGAALADRRAHANELARDRLARLPPAARRAYLDYKAKLQYERYWAGRPHQSWEEMRAAREPQRVALAALRERQRVALAALRERQRVALVALRERLAAAPPDARRRLVLDHRAKLERDRLAALPPAERRRLLDHKNKVQRDRLAALPPAERRRRRDHWPSSGDVRRARQLAALPPAVLADPLGTLLDQRRSPTFAGAPALAAPPAFATPGVPPCPPPPPALGLPPCPPRPRALGLPPRAPAAAAPAAAAAPSPAAAPAFAAAPSPAAPPPVARAAPAATPVAMPGSESRPRKRRKPLGPRRPWLPLEDDRVRRLVEARGPKEWPKLAVAFNETLDEKDQRTSKHIRDRWTNHLDPNVNRDPFTVAEIEIIRGAQRRMPNEWTKIAALLPGRTDTQVELRRRHGHAALGDRPEVPQPKVEGPEAIPSTHDPDGIVI</sequence>
<dbReference type="GO" id="GO:0000981">
    <property type="term" value="F:DNA-binding transcription factor activity, RNA polymerase II-specific"/>
    <property type="evidence" value="ECO:0007669"/>
    <property type="project" value="TreeGrafter"/>
</dbReference>
<dbReference type="eggNOG" id="KOG0048">
    <property type="taxonomic scope" value="Eukaryota"/>
</dbReference>
<dbReference type="Proteomes" id="UP000002729">
    <property type="component" value="Unassembled WGS sequence"/>
</dbReference>
<dbReference type="OrthoDB" id="2143914at2759"/>
<dbReference type="PANTHER" id="PTHR45614">
    <property type="entry name" value="MYB PROTEIN-RELATED"/>
    <property type="match status" value="1"/>
</dbReference>
<dbReference type="GeneID" id="20225251"/>
<accession>F0YDN7</accession>
<dbReference type="CDD" id="cd00167">
    <property type="entry name" value="SANT"/>
    <property type="match status" value="1"/>
</dbReference>
<dbReference type="InterPro" id="IPR017930">
    <property type="entry name" value="Myb_dom"/>
</dbReference>
<feature type="region of interest" description="Disordered" evidence="1">
    <location>
        <begin position="1362"/>
        <end position="1397"/>
    </location>
</feature>
<dbReference type="KEGG" id="aaf:AURANDRAFT_65274"/>
<feature type="compositionally biased region" description="Low complexity" evidence="1">
    <location>
        <begin position="1234"/>
        <end position="1244"/>
    </location>
</feature>
<gene>
    <name evidence="4" type="ORF">AURANDRAFT_65274</name>
</gene>
<dbReference type="RefSeq" id="XP_009038416.1">
    <property type="nucleotide sequence ID" value="XM_009040168.1"/>
</dbReference>
<dbReference type="PROSITE" id="PS50090">
    <property type="entry name" value="MYB_LIKE"/>
    <property type="match status" value="2"/>
</dbReference>
<evidence type="ECO:0008006" key="6">
    <source>
        <dbReference type="Google" id="ProtNLM"/>
    </source>
</evidence>
<dbReference type="SUPFAM" id="SSF46689">
    <property type="entry name" value="Homeodomain-like"/>
    <property type="match status" value="1"/>
</dbReference>
<protein>
    <recommendedName>
        <fullName evidence="6">Myb-like domain-containing protein</fullName>
    </recommendedName>
</protein>
<feature type="non-terminal residue" evidence="4">
    <location>
        <position position="1"/>
    </location>
</feature>
<reference evidence="4 5" key="1">
    <citation type="journal article" date="2011" name="Proc. Natl. Acad. Sci. U.S.A.">
        <title>Niche of harmful alga Aureococcus anophagefferens revealed through ecogenomics.</title>
        <authorList>
            <person name="Gobler C.J."/>
            <person name="Berry D.L."/>
            <person name="Dyhrman S.T."/>
            <person name="Wilhelm S.W."/>
            <person name="Salamov A."/>
            <person name="Lobanov A.V."/>
            <person name="Zhang Y."/>
            <person name="Collier J.L."/>
            <person name="Wurch L.L."/>
            <person name="Kustka A.B."/>
            <person name="Dill B.D."/>
            <person name="Shah M."/>
            <person name="VerBerkmoes N.C."/>
            <person name="Kuo A."/>
            <person name="Terry A."/>
            <person name="Pangilinan J."/>
            <person name="Lindquist E.A."/>
            <person name="Lucas S."/>
            <person name="Paulsen I.T."/>
            <person name="Hattenrath-Lehmann T.K."/>
            <person name="Talmage S.C."/>
            <person name="Walker E.A."/>
            <person name="Koch F."/>
            <person name="Burson A.M."/>
            <person name="Marcoval M.A."/>
            <person name="Tang Y.Z."/>
            <person name="Lecleir G.R."/>
            <person name="Coyne K.J."/>
            <person name="Berg G.M."/>
            <person name="Bertrand E.M."/>
            <person name="Saito M.A."/>
            <person name="Gladyshev V.N."/>
            <person name="Grigoriev I.V."/>
        </authorList>
    </citation>
    <scope>NUCLEOTIDE SEQUENCE [LARGE SCALE GENOMIC DNA]</scope>
    <source>
        <strain evidence="5">CCMP 1984</strain>
    </source>
</reference>
<evidence type="ECO:0000256" key="1">
    <source>
        <dbReference type="SAM" id="MobiDB-lite"/>
    </source>
</evidence>
<feature type="region of interest" description="Disordered" evidence="1">
    <location>
        <begin position="1220"/>
        <end position="1265"/>
    </location>
</feature>
<feature type="domain" description="Myb-like" evidence="2">
    <location>
        <begin position="1316"/>
        <end position="1361"/>
    </location>
</feature>
<dbReference type="SMART" id="SM00717">
    <property type="entry name" value="SANT"/>
    <property type="match status" value="2"/>
</dbReference>
<dbReference type="GO" id="GO:0005634">
    <property type="term" value="C:nucleus"/>
    <property type="evidence" value="ECO:0007669"/>
    <property type="project" value="TreeGrafter"/>
</dbReference>
<keyword evidence="5" id="KW-1185">Reference proteome</keyword>
<feature type="domain" description="HTH myb-type" evidence="3">
    <location>
        <begin position="1320"/>
        <end position="1361"/>
    </location>
</feature>
<feature type="compositionally biased region" description="Basic and acidic residues" evidence="1">
    <location>
        <begin position="1093"/>
        <end position="1105"/>
    </location>
</feature>